<gene>
    <name evidence="2" type="ORF">B5F17_10415</name>
</gene>
<reference evidence="3" key="1">
    <citation type="submission" date="2017-04" db="EMBL/GenBank/DDBJ databases">
        <title>Function of individual gut microbiota members based on whole genome sequencing of pure cultures obtained from chicken caecum.</title>
        <authorList>
            <person name="Medvecky M."/>
            <person name="Cejkova D."/>
            <person name="Polansky O."/>
            <person name="Karasova D."/>
            <person name="Kubasova T."/>
            <person name="Cizek A."/>
            <person name="Rychlik I."/>
        </authorList>
    </citation>
    <scope>NUCLEOTIDE SEQUENCE [LARGE SCALE GENOMIC DNA]</scope>
    <source>
        <strain evidence="3">An180</strain>
    </source>
</reference>
<dbReference type="AlphaFoldDB" id="A0A1Y4L628"/>
<proteinExistence type="predicted"/>
<evidence type="ECO:0000313" key="3">
    <source>
        <dbReference type="Proteomes" id="UP000195897"/>
    </source>
</evidence>
<dbReference type="EMBL" id="NFKK01000012">
    <property type="protein sequence ID" value="OUP52215.1"/>
    <property type="molecule type" value="Genomic_DNA"/>
</dbReference>
<dbReference type="InterPro" id="IPR008875">
    <property type="entry name" value="TraX"/>
</dbReference>
<accession>A0A1Y4L628</accession>
<dbReference type="Proteomes" id="UP000195897">
    <property type="component" value="Unassembled WGS sequence"/>
</dbReference>
<keyword evidence="1" id="KW-1133">Transmembrane helix</keyword>
<evidence type="ECO:0000313" key="2">
    <source>
        <dbReference type="EMBL" id="OUP52215.1"/>
    </source>
</evidence>
<keyword evidence="1" id="KW-0472">Membrane</keyword>
<protein>
    <recommendedName>
        <fullName evidence="4">Conjugal transfer protein TraX</fullName>
    </recommendedName>
</protein>
<dbReference type="Pfam" id="PF05857">
    <property type="entry name" value="TraX"/>
    <property type="match status" value="1"/>
</dbReference>
<keyword evidence="1" id="KW-0812">Transmembrane</keyword>
<evidence type="ECO:0000256" key="1">
    <source>
        <dbReference type="SAM" id="Phobius"/>
    </source>
</evidence>
<name>A0A1Y4L628_9FIRM</name>
<feature type="transmembrane region" description="Helical" evidence="1">
    <location>
        <begin position="21"/>
        <end position="39"/>
    </location>
</feature>
<evidence type="ECO:0008006" key="4">
    <source>
        <dbReference type="Google" id="ProtNLM"/>
    </source>
</evidence>
<organism evidence="2 3">
    <name type="scientific">Butyricicoccus pullicaecorum</name>
    <dbReference type="NCBI Taxonomy" id="501571"/>
    <lineage>
        <taxon>Bacteria</taxon>
        <taxon>Bacillati</taxon>
        <taxon>Bacillota</taxon>
        <taxon>Clostridia</taxon>
        <taxon>Eubacteriales</taxon>
        <taxon>Butyricicoccaceae</taxon>
        <taxon>Butyricicoccus</taxon>
    </lineage>
</organism>
<sequence>MKTMTLGKRQFGGCNGFQLKLFALITMTMDHLAAYLPAGMGIPDWFHLIGRFAAPLFMFSVQRGFSIRIAGKTICCACISAGCL</sequence>
<comment type="caution">
    <text evidence="2">The sequence shown here is derived from an EMBL/GenBank/DDBJ whole genome shotgun (WGS) entry which is preliminary data.</text>
</comment>